<dbReference type="InterPro" id="IPR036116">
    <property type="entry name" value="FN3_sf"/>
</dbReference>
<feature type="transmembrane region" description="Helical" evidence="9">
    <location>
        <begin position="66"/>
        <end position="88"/>
    </location>
</feature>
<evidence type="ECO:0000256" key="1">
    <source>
        <dbReference type="ARBA" id="ARBA00004167"/>
    </source>
</evidence>
<evidence type="ECO:0000256" key="5">
    <source>
        <dbReference type="ARBA" id="ARBA00022989"/>
    </source>
</evidence>
<dbReference type="InterPro" id="IPR050449">
    <property type="entry name" value="Ephrin_rcpt_TKs"/>
</dbReference>
<comment type="caution">
    <text evidence="11">The sequence shown here is derived from an EMBL/GenBank/DDBJ whole genome shotgun (WGS) entry which is preliminary data.</text>
</comment>
<protein>
    <submittedName>
        <fullName evidence="11">Ephrin type-B receptor 1</fullName>
    </submittedName>
</protein>
<evidence type="ECO:0000256" key="8">
    <source>
        <dbReference type="SAM" id="MobiDB-lite"/>
    </source>
</evidence>
<proteinExistence type="predicted"/>
<dbReference type="Pfam" id="PF14575">
    <property type="entry name" value="EphA2_TM"/>
    <property type="match status" value="1"/>
</dbReference>
<evidence type="ECO:0000259" key="10">
    <source>
        <dbReference type="PROSITE" id="PS50853"/>
    </source>
</evidence>
<organism evidence="11 12">
    <name type="scientific">Characodon lateralis</name>
    <dbReference type="NCBI Taxonomy" id="208331"/>
    <lineage>
        <taxon>Eukaryota</taxon>
        <taxon>Metazoa</taxon>
        <taxon>Chordata</taxon>
        <taxon>Craniata</taxon>
        <taxon>Vertebrata</taxon>
        <taxon>Euteleostomi</taxon>
        <taxon>Actinopterygii</taxon>
        <taxon>Neopterygii</taxon>
        <taxon>Teleostei</taxon>
        <taxon>Neoteleostei</taxon>
        <taxon>Acanthomorphata</taxon>
        <taxon>Ovalentaria</taxon>
        <taxon>Atherinomorphae</taxon>
        <taxon>Cyprinodontiformes</taxon>
        <taxon>Goodeidae</taxon>
        <taxon>Characodon</taxon>
    </lineage>
</organism>
<reference evidence="11 12" key="1">
    <citation type="submission" date="2021-06" db="EMBL/GenBank/DDBJ databases">
        <authorList>
            <person name="Palmer J.M."/>
        </authorList>
    </citation>
    <scope>NUCLEOTIDE SEQUENCE [LARGE SCALE GENOMIC DNA]</scope>
    <source>
        <strain evidence="11 12">CL_MEX2019</strain>
        <tissue evidence="11">Muscle</tissue>
    </source>
</reference>
<evidence type="ECO:0000313" key="12">
    <source>
        <dbReference type="Proteomes" id="UP001352852"/>
    </source>
</evidence>
<feature type="domain" description="Fibronectin type-III" evidence="10">
    <location>
        <begin position="1"/>
        <end position="55"/>
    </location>
</feature>
<accession>A0ABU7EKX3</accession>
<dbReference type="InterPro" id="IPR027936">
    <property type="entry name" value="Eph_TM"/>
</dbReference>
<evidence type="ECO:0000256" key="9">
    <source>
        <dbReference type="SAM" id="Phobius"/>
    </source>
</evidence>
<keyword evidence="7 11" id="KW-0675">Receptor</keyword>
<keyword evidence="6 9" id="KW-0472">Membrane</keyword>
<dbReference type="PANTHER" id="PTHR46877:SF17">
    <property type="entry name" value="EPHRIN TYPE-B RECEPTOR 1"/>
    <property type="match status" value="1"/>
</dbReference>
<dbReference type="EMBL" id="JAHUTJ010059235">
    <property type="protein sequence ID" value="MED6287809.1"/>
    <property type="molecule type" value="Genomic_DNA"/>
</dbReference>
<dbReference type="CDD" id="cd00063">
    <property type="entry name" value="FN3"/>
    <property type="match status" value="1"/>
</dbReference>
<dbReference type="SUPFAM" id="SSF49265">
    <property type="entry name" value="Fibronectin type III"/>
    <property type="match status" value="1"/>
</dbReference>
<evidence type="ECO:0000256" key="7">
    <source>
        <dbReference type="ARBA" id="ARBA00023170"/>
    </source>
</evidence>
<gene>
    <name evidence="11" type="primary">EPHB1_3</name>
    <name evidence="11" type="ORF">CHARACLAT_019991</name>
</gene>
<dbReference type="Pfam" id="PF00041">
    <property type="entry name" value="fn3"/>
    <property type="match status" value="1"/>
</dbReference>
<dbReference type="Gene3D" id="2.60.40.10">
    <property type="entry name" value="Immunoglobulins"/>
    <property type="match status" value="1"/>
</dbReference>
<evidence type="ECO:0000256" key="2">
    <source>
        <dbReference type="ARBA" id="ARBA00022692"/>
    </source>
</evidence>
<dbReference type="PANTHER" id="PTHR46877">
    <property type="entry name" value="EPH RECEPTOR A5"/>
    <property type="match status" value="1"/>
</dbReference>
<keyword evidence="3" id="KW-0547">Nucleotide-binding</keyword>
<keyword evidence="2 9" id="KW-0812">Transmembrane</keyword>
<evidence type="ECO:0000256" key="3">
    <source>
        <dbReference type="ARBA" id="ARBA00022741"/>
    </source>
</evidence>
<evidence type="ECO:0000313" key="11">
    <source>
        <dbReference type="EMBL" id="MED6287809.1"/>
    </source>
</evidence>
<comment type="subcellular location">
    <subcellularLocation>
        <location evidence="1">Membrane</location>
        <topology evidence="1">Single-pass membrane protein</topology>
    </subcellularLocation>
</comment>
<feature type="region of interest" description="Disordered" evidence="8">
    <location>
        <begin position="220"/>
        <end position="269"/>
    </location>
</feature>
<keyword evidence="4" id="KW-0067">ATP-binding</keyword>
<feature type="non-terminal residue" evidence="11">
    <location>
        <position position="1"/>
    </location>
</feature>
<keyword evidence="5 9" id="KW-1133">Transmembrane helix</keyword>
<sequence>FQSSLLNSSVVQSNTPNVVLEGLRAGTGYVVQVRARTEAGYGAYSKEMLFQTLTDDEYKSELGQQLYLTASSLVGGVCIVSLVALAIICSRRRHLKESVYGDKLQQYNTGGEVTLRPDMFSGPTPTVTFPTLSEGRSSPGVKIYIDPFTYEDPNEAVREFAKEIDPSCVKIEEVIGSGGILIEHLHLPAPPGRAQGVSRLAERHSPSSVSWAVPWASSRWDVPGTPPEEGVQEASGIDARASSTGSSRCGGAAALLRAPPGWPSSSPYL</sequence>
<dbReference type="InterPro" id="IPR013783">
    <property type="entry name" value="Ig-like_fold"/>
</dbReference>
<evidence type="ECO:0000256" key="4">
    <source>
        <dbReference type="ARBA" id="ARBA00022840"/>
    </source>
</evidence>
<dbReference type="Proteomes" id="UP001352852">
    <property type="component" value="Unassembled WGS sequence"/>
</dbReference>
<dbReference type="PROSITE" id="PS50853">
    <property type="entry name" value="FN3"/>
    <property type="match status" value="1"/>
</dbReference>
<feature type="compositionally biased region" description="Low complexity" evidence="8">
    <location>
        <begin position="250"/>
        <end position="259"/>
    </location>
</feature>
<keyword evidence="12" id="KW-1185">Reference proteome</keyword>
<evidence type="ECO:0000256" key="6">
    <source>
        <dbReference type="ARBA" id="ARBA00023136"/>
    </source>
</evidence>
<dbReference type="InterPro" id="IPR003961">
    <property type="entry name" value="FN3_dom"/>
</dbReference>
<dbReference type="Gene3D" id="3.30.200.20">
    <property type="entry name" value="Phosphorylase Kinase, domain 1"/>
    <property type="match status" value="1"/>
</dbReference>
<name>A0ABU7EKX3_9TELE</name>